<organism evidence="2 3">
    <name type="scientific">Caerostris darwini</name>
    <dbReference type="NCBI Taxonomy" id="1538125"/>
    <lineage>
        <taxon>Eukaryota</taxon>
        <taxon>Metazoa</taxon>
        <taxon>Ecdysozoa</taxon>
        <taxon>Arthropoda</taxon>
        <taxon>Chelicerata</taxon>
        <taxon>Arachnida</taxon>
        <taxon>Araneae</taxon>
        <taxon>Araneomorphae</taxon>
        <taxon>Entelegynae</taxon>
        <taxon>Araneoidea</taxon>
        <taxon>Araneidae</taxon>
        <taxon>Caerostris</taxon>
    </lineage>
</organism>
<dbReference type="EMBL" id="BPLQ01000710">
    <property type="protein sequence ID" value="GIX74168.1"/>
    <property type="molecule type" value="Genomic_DNA"/>
</dbReference>
<proteinExistence type="predicted"/>
<keyword evidence="3" id="KW-1185">Reference proteome</keyword>
<accession>A0AAV4MP68</accession>
<evidence type="ECO:0000313" key="3">
    <source>
        <dbReference type="Proteomes" id="UP001054837"/>
    </source>
</evidence>
<name>A0AAV4MP68_9ARAC</name>
<sequence length="117" mass="13093">MNVVERSEWRGVTCLLDGRCQTCLVNSECANKLQLRKDADIYLNDSGMVITRRVTATTANKDKGFGKDLAISFGLGGDESEDLHGTNVASKHRFDQFGSRSRKKRMASFPEKPFECE</sequence>
<dbReference type="Proteomes" id="UP001054837">
    <property type="component" value="Unassembled WGS sequence"/>
</dbReference>
<dbReference type="AlphaFoldDB" id="A0AAV4MP68"/>
<evidence type="ECO:0000313" key="2">
    <source>
        <dbReference type="EMBL" id="GIX74168.1"/>
    </source>
</evidence>
<gene>
    <name evidence="2" type="ORF">CDAR_60021</name>
</gene>
<reference evidence="2 3" key="1">
    <citation type="submission" date="2021-06" db="EMBL/GenBank/DDBJ databases">
        <title>Caerostris darwini draft genome.</title>
        <authorList>
            <person name="Kono N."/>
            <person name="Arakawa K."/>
        </authorList>
    </citation>
    <scope>NUCLEOTIDE SEQUENCE [LARGE SCALE GENOMIC DNA]</scope>
</reference>
<comment type="caution">
    <text evidence="2">The sequence shown here is derived from an EMBL/GenBank/DDBJ whole genome shotgun (WGS) entry which is preliminary data.</text>
</comment>
<feature type="region of interest" description="Disordered" evidence="1">
    <location>
        <begin position="97"/>
        <end position="117"/>
    </location>
</feature>
<protein>
    <submittedName>
        <fullName evidence="2">Uncharacterized protein</fullName>
    </submittedName>
</protein>
<evidence type="ECO:0000256" key="1">
    <source>
        <dbReference type="SAM" id="MobiDB-lite"/>
    </source>
</evidence>